<dbReference type="AlphaFoldDB" id="A0AAN7REI8"/>
<proteinExistence type="predicted"/>
<evidence type="ECO:0000259" key="2">
    <source>
        <dbReference type="PROSITE" id="PS50076"/>
    </source>
</evidence>
<dbReference type="PROSITE" id="PS50076">
    <property type="entry name" value="DNAJ_2"/>
    <property type="match status" value="1"/>
</dbReference>
<dbReference type="InterPro" id="IPR036869">
    <property type="entry name" value="J_dom_sf"/>
</dbReference>
<feature type="region of interest" description="Disordered" evidence="1">
    <location>
        <begin position="210"/>
        <end position="296"/>
    </location>
</feature>
<keyword evidence="4" id="KW-1185">Reference proteome</keyword>
<dbReference type="Pfam" id="PF00226">
    <property type="entry name" value="DnaJ"/>
    <property type="match status" value="1"/>
</dbReference>
<sequence>MEWNRDDALRAKEVAERKFVERDYAGSRRFVLKAQNLCPSLEGLSDMLGTLDVYISAENKICGEADWYGILGVNPWDDDEAVQKQYQKLILMLHPDNNKSFGSEGAFKLILEAWGHLSNKSKRLAYNQKRNSRVVQNSTNGIYSNMSVNLESNSRINVASAPSQPHPRSETFWTICNRCKTHYEYLRVYLNHTLLCPNCQHAFHAVEKAPPSHISKPSNHHSGQSHHNSRHGLSNQTNDSSSRQQSINLSMSASSATQKSGNLQHDQLKRRRTEYDYNQMHNHRTDQAGIGDRSTAEKDRGMRNHYHQFSKSNSEKELSFFETRDMLMEKSRLEIRNILPELRLGSKENSGDAKQIDCASCPPFAPSAISVPDSDFHNFDLDRSESSFEVDQVWAAYADGDGMPRFYARIQKVISLNPFKVQISWLNSRSTSEFGSQDWIGSGFTKTCGDFRAGQIEIIRSLNFFSHRVSWMKAPRGVIRIYPRRGEVWALYRNCTNDWTDLTPKEVVHKYEIVEVLEDFDEELGILVSALVKVVNFQTVFHRHNPDVHRRIQRKEMLRFSHRIPSYLLTGQEAQNAPVGCLELDPAAMPLEFLQVKTEV</sequence>
<dbReference type="InterPro" id="IPR001623">
    <property type="entry name" value="DnaJ_domain"/>
</dbReference>
<evidence type="ECO:0000313" key="4">
    <source>
        <dbReference type="Proteomes" id="UP001346149"/>
    </source>
</evidence>
<dbReference type="SMART" id="SM00271">
    <property type="entry name" value="DnaJ"/>
    <property type="match status" value="1"/>
</dbReference>
<dbReference type="PANTHER" id="PTHR44137:SF32">
    <property type="entry name" value="DNAJ HEAT SHOCK AMINO-TERMINAL DOMAIN PROTEIN"/>
    <property type="match status" value="1"/>
</dbReference>
<dbReference type="PANTHER" id="PTHR44137">
    <property type="entry name" value="BNAC03G44070D PROTEIN"/>
    <property type="match status" value="1"/>
</dbReference>
<dbReference type="PRINTS" id="PR00625">
    <property type="entry name" value="JDOMAIN"/>
</dbReference>
<dbReference type="Pfam" id="PF11926">
    <property type="entry name" value="DUF3444"/>
    <property type="match status" value="1"/>
</dbReference>
<gene>
    <name evidence="3" type="ORF">SAY86_013072</name>
</gene>
<dbReference type="Proteomes" id="UP001346149">
    <property type="component" value="Unassembled WGS sequence"/>
</dbReference>
<dbReference type="CDD" id="cd06257">
    <property type="entry name" value="DnaJ"/>
    <property type="match status" value="1"/>
</dbReference>
<dbReference type="Pfam" id="PF23551">
    <property type="entry name" value="Zn_ribbon_20"/>
    <property type="match status" value="1"/>
</dbReference>
<name>A0AAN7REI8_TRANT</name>
<dbReference type="SUPFAM" id="SSF46565">
    <property type="entry name" value="Chaperone J-domain"/>
    <property type="match status" value="1"/>
</dbReference>
<dbReference type="EMBL" id="JAXQNO010000007">
    <property type="protein sequence ID" value="KAK4795078.1"/>
    <property type="molecule type" value="Genomic_DNA"/>
</dbReference>
<protein>
    <recommendedName>
        <fullName evidence="2">J domain-containing protein</fullName>
    </recommendedName>
</protein>
<comment type="caution">
    <text evidence="3">The sequence shown here is derived from an EMBL/GenBank/DDBJ whole genome shotgun (WGS) entry which is preliminary data.</text>
</comment>
<feature type="domain" description="J" evidence="2">
    <location>
        <begin position="66"/>
        <end position="130"/>
    </location>
</feature>
<dbReference type="InterPro" id="IPR056988">
    <property type="entry name" value="Zn_ribbon_pln"/>
</dbReference>
<evidence type="ECO:0000256" key="1">
    <source>
        <dbReference type="SAM" id="MobiDB-lite"/>
    </source>
</evidence>
<organism evidence="3 4">
    <name type="scientific">Trapa natans</name>
    <name type="common">Water chestnut</name>
    <dbReference type="NCBI Taxonomy" id="22666"/>
    <lineage>
        <taxon>Eukaryota</taxon>
        <taxon>Viridiplantae</taxon>
        <taxon>Streptophyta</taxon>
        <taxon>Embryophyta</taxon>
        <taxon>Tracheophyta</taxon>
        <taxon>Spermatophyta</taxon>
        <taxon>Magnoliopsida</taxon>
        <taxon>eudicotyledons</taxon>
        <taxon>Gunneridae</taxon>
        <taxon>Pentapetalae</taxon>
        <taxon>rosids</taxon>
        <taxon>malvids</taxon>
        <taxon>Myrtales</taxon>
        <taxon>Lythraceae</taxon>
        <taxon>Trapa</taxon>
    </lineage>
</organism>
<dbReference type="InterPro" id="IPR024593">
    <property type="entry name" value="DUF3444"/>
</dbReference>
<feature type="compositionally biased region" description="Polar residues" evidence="1">
    <location>
        <begin position="233"/>
        <end position="265"/>
    </location>
</feature>
<accession>A0AAN7REI8</accession>
<reference evidence="3 4" key="1">
    <citation type="journal article" date="2023" name="Hortic Res">
        <title>Pangenome of water caltrop reveals structural variations and asymmetric subgenome divergence after allopolyploidization.</title>
        <authorList>
            <person name="Zhang X."/>
            <person name="Chen Y."/>
            <person name="Wang L."/>
            <person name="Yuan Y."/>
            <person name="Fang M."/>
            <person name="Shi L."/>
            <person name="Lu R."/>
            <person name="Comes H.P."/>
            <person name="Ma Y."/>
            <person name="Chen Y."/>
            <person name="Huang G."/>
            <person name="Zhou Y."/>
            <person name="Zheng Z."/>
            <person name="Qiu Y."/>
        </authorList>
    </citation>
    <scope>NUCLEOTIDE SEQUENCE [LARGE SCALE GENOMIC DNA]</scope>
    <source>
        <strain evidence="3">F231</strain>
    </source>
</reference>
<evidence type="ECO:0000313" key="3">
    <source>
        <dbReference type="EMBL" id="KAK4795078.1"/>
    </source>
</evidence>
<dbReference type="Gene3D" id="1.10.287.110">
    <property type="entry name" value="DnaJ domain"/>
    <property type="match status" value="1"/>
</dbReference>